<dbReference type="EMBL" id="FMYK01000012">
    <property type="protein sequence ID" value="SDC74528.1"/>
    <property type="molecule type" value="Genomic_DNA"/>
</dbReference>
<dbReference type="SUPFAM" id="SSF55729">
    <property type="entry name" value="Acyl-CoA N-acyltransferases (Nat)"/>
    <property type="match status" value="1"/>
</dbReference>
<dbReference type="CDD" id="cd04301">
    <property type="entry name" value="NAT_SF"/>
    <property type="match status" value="1"/>
</dbReference>
<dbReference type="Pfam" id="PF00583">
    <property type="entry name" value="Acetyltransf_1"/>
    <property type="match status" value="1"/>
</dbReference>
<dbReference type="PROSITE" id="PS51186">
    <property type="entry name" value="GNAT"/>
    <property type="match status" value="1"/>
</dbReference>
<keyword evidence="3" id="KW-0687">Ribonucleoprotein</keyword>
<keyword evidence="4" id="KW-1185">Reference proteome</keyword>
<evidence type="ECO:0000313" key="3">
    <source>
        <dbReference type="EMBL" id="SDC74528.1"/>
    </source>
</evidence>
<feature type="domain" description="N-acetyltransferase" evidence="2">
    <location>
        <begin position="5"/>
        <end position="167"/>
    </location>
</feature>
<evidence type="ECO:0000256" key="1">
    <source>
        <dbReference type="ARBA" id="ARBA00022679"/>
    </source>
</evidence>
<evidence type="ECO:0000313" key="4">
    <source>
        <dbReference type="Proteomes" id="UP000242317"/>
    </source>
</evidence>
<gene>
    <name evidence="3" type="ORF">SAMN05421749_1127</name>
</gene>
<dbReference type="InterPro" id="IPR050769">
    <property type="entry name" value="NAT_camello-type"/>
</dbReference>
<evidence type="ECO:0000259" key="2">
    <source>
        <dbReference type="PROSITE" id="PS51186"/>
    </source>
</evidence>
<sequence length="172" mass="19913">MNRSIQIECLQDADIEQAKQFALASRLLLFPEVYQSAIPNDIANFQGLYLEHDLGCFVVAKSADRIIGSVAYRAYDRRFQLPMSQHLSTVEVVKLFVDPDYRRQGIANALCQCLFEHAQAAQIEQLYLHTHPFLPAAEYFWQKQGFQQIKREWIAQYDTIHMQRLLSVCDAT</sequence>
<keyword evidence="1" id="KW-0808">Transferase</keyword>
<dbReference type="OrthoDB" id="6703393at2"/>
<reference evidence="4" key="1">
    <citation type="submission" date="2016-09" db="EMBL/GenBank/DDBJ databases">
        <authorList>
            <person name="Varghese N."/>
            <person name="Submissions S."/>
        </authorList>
    </citation>
    <scope>NUCLEOTIDE SEQUENCE [LARGE SCALE GENOMIC DNA]</scope>
    <source>
        <strain evidence="4">ANC 3699</strain>
    </source>
</reference>
<keyword evidence="3" id="KW-0689">Ribosomal protein</keyword>
<dbReference type="PANTHER" id="PTHR13947">
    <property type="entry name" value="GNAT FAMILY N-ACETYLTRANSFERASE"/>
    <property type="match status" value="1"/>
</dbReference>
<proteinExistence type="predicted"/>
<organism evidence="3 4">
    <name type="scientific">Acinetobacter marinus</name>
    <dbReference type="NCBI Taxonomy" id="281375"/>
    <lineage>
        <taxon>Bacteria</taxon>
        <taxon>Pseudomonadati</taxon>
        <taxon>Pseudomonadota</taxon>
        <taxon>Gammaproteobacteria</taxon>
        <taxon>Moraxellales</taxon>
        <taxon>Moraxellaceae</taxon>
        <taxon>Acinetobacter</taxon>
    </lineage>
</organism>
<accession>A0A1G6P3D6</accession>
<dbReference type="Proteomes" id="UP000242317">
    <property type="component" value="Unassembled WGS sequence"/>
</dbReference>
<protein>
    <submittedName>
        <fullName evidence="3">Ribosomal protein S18 acetylase RimI</fullName>
    </submittedName>
</protein>
<dbReference type="Gene3D" id="3.40.630.30">
    <property type="match status" value="1"/>
</dbReference>
<dbReference type="PANTHER" id="PTHR13947:SF37">
    <property type="entry name" value="LD18367P"/>
    <property type="match status" value="1"/>
</dbReference>
<dbReference type="InterPro" id="IPR016181">
    <property type="entry name" value="Acyl_CoA_acyltransferase"/>
</dbReference>
<name>A0A1G6P3D6_9GAMM</name>
<dbReference type="InterPro" id="IPR000182">
    <property type="entry name" value="GNAT_dom"/>
</dbReference>
<dbReference type="GO" id="GO:0005840">
    <property type="term" value="C:ribosome"/>
    <property type="evidence" value="ECO:0007669"/>
    <property type="project" value="UniProtKB-KW"/>
</dbReference>
<dbReference type="GO" id="GO:0008080">
    <property type="term" value="F:N-acetyltransferase activity"/>
    <property type="evidence" value="ECO:0007669"/>
    <property type="project" value="InterPro"/>
</dbReference>
<dbReference type="RefSeq" id="WP_092621601.1">
    <property type="nucleotide sequence ID" value="NZ_FMYK01000012.1"/>
</dbReference>
<dbReference type="AlphaFoldDB" id="A0A1G6P3D6"/>